<keyword evidence="3" id="KW-0804">Transcription</keyword>
<dbReference type="InterPro" id="IPR012770">
    <property type="entry name" value="TreR"/>
</dbReference>
<dbReference type="Gene3D" id="3.40.1410.10">
    <property type="entry name" value="Chorismate lyase-like"/>
    <property type="match status" value="1"/>
</dbReference>
<keyword evidence="7" id="KW-1185">Reference proteome</keyword>
<gene>
    <name evidence="6" type="ORF">J2Z60_001585</name>
</gene>
<reference evidence="6 7" key="1">
    <citation type="submission" date="2021-03" db="EMBL/GenBank/DDBJ databases">
        <title>Genomic Encyclopedia of Type Strains, Phase IV (KMG-IV): sequencing the most valuable type-strain genomes for metagenomic binning, comparative biology and taxonomic classification.</title>
        <authorList>
            <person name="Goeker M."/>
        </authorList>
    </citation>
    <scope>NUCLEOTIDE SEQUENCE [LARGE SCALE GENOMIC DNA]</scope>
    <source>
        <strain evidence="6 7">DSM 101872</strain>
    </source>
</reference>
<dbReference type="InterPro" id="IPR000524">
    <property type="entry name" value="Tscrpt_reg_HTH_GntR"/>
</dbReference>
<dbReference type="SMART" id="SM00345">
    <property type="entry name" value="HTH_GNTR"/>
    <property type="match status" value="1"/>
</dbReference>
<dbReference type="SUPFAM" id="SSF64288">
    <property type="entry name" value="Chorismate lyase-like"/>
    <property type="match status" value="1"/>
</dbReference>
<name>A0ABS4MFE2_9LACO</name>
<dbReference type="NCBIfam" id="TIGR02404">
    <property type="entry name" value="trehalos_R_Bsub"/>
    <property type="match status" value="1"/>
</dbReference>
<dbReference type="InterPro" id="IPR028978">
    <property type="entry name" value="Chorismate_lyase_/UTRA_dom_sf"/>
</dbReference>
<dbReference type="InterPro" id="IPR050679">
    <property type="entry name" value="Bact_HTH_transcr_reg"/>
</dbReference>
<dbReference type="Pfam" id="PF00392">
    <property type="entry name" value="GntR"/>
    <property type="match status" value="1"/>
</dbReference>
<dbReference type="SUPFAM" id="SSF46785">
    <property type="entry name" value="Winged helix' DNA-binding domain"/>
    <property type="match status" value="1"/>
</dbReference>
<dbReference type="InterPro" id="IPR036388">
    <property type="entry name" value="WH-like_DNA-bd_sf"/>
</dbReference>
<keyword evidence="1" id="KW-0805">Transcription regulation</keyword>
<dbReference type="Pfam" id="PF07702">
    <property type="entry name" value="UTRA"/>
    <property type="match status" value="1"/>
</dbReference>
<keyword evidence="2" id="KW-0238">DNA-binding</keyword>
<evidence type="ECO:0000256" key="3">
    <source>
        <dbReference type="ARBA" id="ARBA00023163"/>
    </source>
</evidence>
<dbReference type="PROSITE" id="PS50949">
    <property type="entry name" value="HTH_GNTR"/>
    <property type="match status" value="1"/>
</dbReference>
<dbReference type="InterPro" id="IPR011663">
    <property type="entry name" value="UTRA"/>
</dbReference>
<dbReference type="EMBL" id="JAGGLU010000009">
    <property type="protein sequence ID" value="MBP2058406.1"/>
    <property type="molecule type" value="Genomic_DNA"/>
</dbReference>
<dbReference type="PANTHER" id="PTHR44846">
    <property type="entry name" value="MANNOSYL-D-GLYCERATE TRANSPORT/METABOLISM SYSTEM REPRESSOR MNGR-RELATED"/>
    <property type="match status" value="1"/>
</dbReference>
<dbReference type="PRINTS" id="PR00035">
    <property type="entry name" value="HTHGNTR"/>
</dbReference>
<organism evidence="6 7">
    <name type="scientific">Lactobacillus colini</name>
    <dbReference type="NCBI Taxonomy" id="1819254"/>
    <lineage>
        <taxon>Bacteria</taxon>
        <taxon>Bacillati</taxon>
        <taxon>Bacillota</taxon>
        <taxon>Bacilli</taxon>
        <taxon>Lactobacillales</taxon>
        <taxon>Lactobacillaceae</taxon>
        <taxon>Lactobacillus</taxon>
    </lineage>
</organism>
<dbReference type="Gene3D" id="1.10.10.10">
    <property type="entry name" value="Winged helix-like DNA-binding domain superfamily/Winged helix DNA-binding domain"/>
    <property type="match status" value="1"/>
</dbReference>
<comment type="caution">
    <text evidence="6">The sequence shown here is derived from an EMBL/GenBank/DDBJ whole genome shotgun (WGS) entry which is preliminary data.</text>
</comment>
<dbReference type="CDD" id="cd07377">
    <property type="entry name" value="WHTH_GntR"/>
    <property type="match status" value="1"/>
</dbReference>
<evidence type="ECO:0000313" key="6">
    <source>
        <dbReference type="EMBL" id="MBP2058406.1"/>
    </source>
</evidence>
<sequence>MQAKNDIIAQDLANKIRHKIYEPGDFLPSENQLADLYGTSRETIRKALNALLSLGLIQKIRGKGSIVLNLDRYSFPISGVTSFAELNKELGMHATTKVLTLEDRDNLPKQFIEYFPEEESSSGIHLERLRLINGEAEVLDCDYLLNPPIESIPKQVAQASLYQYFEYELGLDISYATKEITVVEVDERIKELLSLSNNLAVLVASRNYLADTTKFQLTLSYHRPDRFKFVDFARRKKIKL</sequence>
<accession>A0ABS4MFE2</accession>
<dbReference type="RefSeq" id="WP_209687140.1">
    <property type="nucleotide sequence ID" value="NZ_JAGGLU010000009.1"/>
</dbReference>
<evidence type="ECO:0000256" key="2">
    <source>
        <dbReference type="ARBA" id="ARBA00023125"/>
    </source>
</evidence>
<dbReference type="SMART" id="SM00866">
    <property type="entry name" value="UTRA"/>
    <property type="match status" value="1"/>
</dbReference>
<feature type="domain" description="HTH gntR-type" evidence="5">
    <location>
        <begin position="2"/>
        <end position="70"/>
    </location>
</feature>
<protein>
    <recommendedName>
        <fullName evidence="4">Trehalose operon repressor</fullName>
    </recommendedName>
</protein>
<evidence type="ECO:0000256" key="4">
    <source>
        <dbReference type="NCBIfam" id="TIGR02404"/>
    </source>
</evidence>
<dbReference type="Proteomes" id="UP001519292">
    <property type="component" value="Unassembled WGS sequence"/>
</dbReference>
<dbReference type="PANTHER" id="PTHR44846:SF12">
    <property type="entry name" value="HTH-TYPE TRANSCRIPTIONAL REGULATOR TRER"/>
    <property type="match status" value="1"/>
</dbReference>
<evidence type="ECO:0000313" key="7">
    <source>
        <dbReference type="Proteomes" id="UP001519292"/>
    </source>
</evidence>
<dbReference type="InterPro" id="IPR036390">
    <property type="entry name" value="WH_DNA-bd_sf"/>
</dbReference>
<evidence type="ECO:0000259" key="5">
    <source>
        <dbReference type="PROSITE" id="PS50949"/>
    </source>
</evidence>
<evidence type="ECO:0000256" key="1">
    <source>
        <dbReference type="ARBA" id="ARBA00023015"/>
    </source>
</evidence>
<proteinExistence type="predicted"/>